<evidence type="ECO:0000256" key="6">
    <source>
        <dbReference type="ARBA" id="ARBA00029467"/>
    </source>
</evidence>
<organism evidence="9 10">
    <name type="scientific">Eragrostis curvula</name>
    <name type="common">weeping love grass</name>
    <dbReference type="NCBI Taxonomy" id="38414"/>
    <lineage>
        <taxon>Eukaryota</taxon>
        <taxon>Viridiplantae</taxon>
        <taxon>Streptophyta</taxon>
        <taxon>Embryophyta</taxon>
        <taxon>Tracheophyta</taxon>
        <taxon>Spermatophyta</taxon>
        <taxon>Magnoliopsida</taxon>
        <taxon>Liliopsida</taxon>
        <taxon>Poales</taxon>
        <taxon>Poaceae</taxon>
        <taxon>PACMAD clade</taxon>
        <taxon>Chloridoideae</taxon>
        <taxon>Eragrostideae</taxon>
        <taxon>Eragrostidinae</taxon>
        <taxon>Eragrostis</taxon>
    </lineage>
</organism>
<feature type="transmembrane region" description="Helical" evidence="8">
    <location>
        <begin position="135"/>
        <end position="157"/>
    </location>
</feature>
<comment type="caution">
    <text evidence="9">The sequence shown here is derived from an EMBL/GenBank/DDBJ whole genome shotgun (WGS) entry which is preliminary data.</text>
</comment>
<gene>
    <name evidence="9" type="ORF">EJB05_35664</name>
</gene>
<evidence type="ECO:0000256" key="2">
    <source>
        <dbReference type="ARBA" id="ARBA00022692"/>
    </source>
</evidence>
<dbReference type="PANTHER" id="PTHR31769">
    <property type="entry name" value="OS07G0462200 PROTEIN-RELATED"/>
    <property type="match status" value="1"/>
</dbReference>
<proteinExistence type="inferred from homology"/>
<evidence type="ECO:0000256" key="7">
    <source>
        <dbReference type="SAM" id="MobiDB-lite"/>
    </source>
</evidence>
<feature type="compositionally biased region" description="Low complexity" evidence="7">
    <location>
        <begin position="186"/>
        <end position="227"/>
    </location>
</feature>
<comment type="similarity">
    <text evidence="6">Belongs to the DESIGUAL family.</text>
</comment>
<keyword evidence="10" id="KW-1185">Reference proteome</keyword>
<dbReference type="InterPro" id="IPR009606">
    <property type="entry name" value="DEAL/Modifying_wall_lignin1/2"/>
</dbReference>
<dbReference type="AlphaFoldDB" id="A0A5J9U7D7"/>
<feature type="region of interest" description="Disordered" evidence="7">
    <location>
        <begin position="185"/>
        <end position="257"/>
    </location>
</feature>
<dbReference type="Proteomes" id="UP000324897">
    <property type="component" value="Chromosome 7"/>
</dbReference>
<evidence type="ECO:0000256" key="4">
    <source>
        <dbReference type="ARBA" id="ARBA00022989"/>
    </source>
</evidence>
<evidence type="ECO:0000256" key="1">
    <source>
        <dbReference type="ARBA" id="ARBA00004127"/>
    </source>
</evidence>
<sequence>MRTGEIVISVAVALLGVASAVLGFIAEATKLSPDDINVSRGGCVYPATPAFPLALCAVLLLAMATLIASFAGGCCGCCRRHTGASRSRRLIGILASVLSWIAALTAASFFLQGAAWNAPATRDAANGCYFLKSGVFTRAAVLSLVAAALGIVSYLMLTRPAPATMMAAGGGPKPGGPYPPASVGMPQWPAQGQGQQGYGQAAQPYPAPAQQGYGQAAPHQQQFAQAPNYPPSAAAQEYGQAPNPQFAPPPGQGHAHV</sequence>
<evidence type="ECO:0000313" key="9">
    <source>
        <dbReference type="EMBL" id="TVU19513.1"/>
    </source>
</evidence>
<evidence type="ECO:0000256" key="5">
    <source>
        <dbReference type="ARBA" id="ARBA00023136"/>
    </source>
</evidence>
<dbReference type="EMBL" id="RWGY01000029">
    <property type="protein sequence ID" value="TVU19513.1"/>
    <property type="molecule type" value="Genomic_DNA"/>
</dbReference>
<comment type="subcellular location">
    <subcellularLocation>
        <location evidence="1">Endomembrane system</location>
        <topology evidence="1">Multi-pass membrane protein</topology>
    </subcellularLocation>
</comment>
<dbReference type="GO" id="GO:0012505">
    <property type="term" value="C:endomembrane system"/>
    <property type="evidence" value="ECO:0007669"/>
    <property type="project" value="UniProtKB-SubCell"/>
</dbReference>
<feature type="transmembrane region" description="Helical" evidence="8">
    <location>
        <begin position="52"/>
        <end position="78"/>
    </location>
</feature>
<evidence type="ECO:0000256" key="8">
    <source>
        <dbReference type="SAM" id="Phobius"/>
    </source>
</evidence>
<keyword evidence="4 8" id="KW-1133">Transmembrane helix</keyword>
<keyword evidence="3" id="KW-0732">Signal</keyword>
<keyword evidence="2 8" id="KW-0812">Transmembrane</keyword>
<feature type="transmembrane region" description="Helical" evidence="8">
    <location>
        <begin position="90"/>
        <end position="115"/>
    </location>
</feature>
<reference evidence="9 10" key="1">
    <citation type="journal article" date="2019" name="Sci. Rep.">
        <title>A high-quality genome of Eragrostis curvula grass provides insights into Poaceae evolution and supports new strategies to enhance forage quality.</title>
        <authorList>
            <person name="Carballo J."/>
            <person name="Santos B.A.C.M."/>
            <person name="Zappacosta D."/>
            <person name="Garbus I."/>
            <person name="Selva J.P."/>
            <person name="Gallo C.A."/>
            <person name="Diaz A."/>
            <person name="Albertini E."/>
            <person name="Caccamo M."/>
            <person name="Echenique V."/>
        </authorList>
    </citation>
    <scope>NUCLEOTIDE SEQUENCE [LARGE SCALE GENOMIC DNA]</scope>
    <source>
        <strain evidence="10">cv. Victoria</strain>
        <tissue evidence="9">Leaf</tissue>
    </source>
</reference>
<accession>A0A5J9U7D7</accession>
<dbReference type="OrthoDB" id="678343at2759"/>
<dbReference type="InterPro" id="IPR052222">
    <property type="entry name" value="DESIGUAL"/>
</dbReference>
<dbReference type="Gramene" id="TVU19513">
    <property type="protein sequence ID" value="TVU19513"/>
    <property type="gene ID" value="EJB05_35664"/>
</dbReference>
<evidence type="ECO:0000256" key="3">
    <source>
        <dbReference type="ARBA" id="ARBA00022729"/>
    </source>
</evidence>
<evidence type="ECO:0000313" key="10">
    <source>
        <dbReference type="Proteomes" id="UP000324897"/>
    </source>
</evidence>
<protein>
    <submittedName>
        <fullName evidence="9">Uncharacterized protein</fullName>
    </submittedName>
</protein>
<keyword evidence="5 8" id="KW-0472">Membrane</keyword>
<dbReference type="Pfam" id="PF06749">
    <property type="entry name" value="DUF1218"/>
    <property type="match status" value="1"/>
</dbReference>
<name>A0A5J9U7D7_9POAL</name>